<evidence type="ECO:0000313" key="2">
    <source>
        <dbReference type="EMBL" id="CAD8096803.1"/>
    </source>
</evidence>
<proteinExistence type="predicted"/>
<reference evidence="2" key="1">
    <citation type="submission" date="2021-01" db="EMBL/GenBank/DDBJ databases">
        <authorList>
            <consortium name="Genoscope - CEA"/>
            <person name="William W."/>
        </authorList>
    </citation>
    <scope>NUCLEOTIDE SEQUENCE</scope>
</reference>
<dbReference type="EMBL" id="CAJJDM010000105">
    <property type="protein sequence ID" value="CAD8096803.1"/>
    <property type="molecule type" value="Genomic_DNA"/>
</dbReference>
<name>A0A8S1P1P4_PARPR</name>
<sequence>MSSEFLDYTKNKRKENLDFLSQFMKNHQINVETIVSPQQSIVTSQMTDQVIRIVNSKQSLQTQQSPTSITPLQSPKLVDTTPIIQEIDSILEKIQMKTQNPQKQTPEKKQSPVKIEQPKQQDIIQQIKMKIPQNQSKKQKEEILIQNLKQETQITEPEENIIIPSKEPSPKKESSIKDEVKRIRDTFKPPKSQKIEKPIDQEFEEPKQELITTSQFPQFINEDSSMEYVTPIKKMEIYSQLSYSQSNSILQSELKETTQKPEFNLMKDPVIEELIQEELILMQRLHFLQQQLQYEQRQHEFI</sequence>
<dbReference type="OMA" id="NHQINVE"/>
<keyword evidence="3" id="KW-1185">Reference proteome</keyword>
<dbReference type="AlphaFoldDB" id="A0A8S1P1P4"/>
<accession>A0A8S1P1P4</accession>
<feature type="region of interest" description="Disordered" evidence="1">
    <location>
        <begin position="97"/>
        <end position="120"/>
    </location>
</feature>
<gene>
    <name evidence="2" type="ORF">PPRIM_AZ9-3.1.T1020110</name>
</gene>
<organism evidence="2 3">
    <name type="scientific">Paramecium primaurelia</name>
    <dbReference type="NCBI Taxonomy" id="5886"/>
    <lineage>
        <taxon>Eukaryota</taxon>
        <taxon>Sar</taxon>
        <taxon>Alveolata</taxon>
        <taxon>Ciliophora</taxon>
        <taxon>Intramacronucleata</taxon>
        <taxon>Oligohymenophorea</taxon>
        <taxon>Peniculida</taxon>
        <taxon>Parameciidae</taxon>
        <taxon>Paramecium</taxon>
    </lineage>
</organism>
<dbReference type="Proteomes" id="UP000688137">
    <property type="component" value="Unassembled WGS sequence"/>
</dbReference>
<protein>
    <submittedName>
        <fullName evidence="2">Uncharacterized protein</fullName>
    </submittedName>
</protein>
<comment type="caution">
    <text evidence="2">The sequence shown here is derived from an EMBL/GenBank/DDBJ whole genome shotgun (WGS) entry which is preliminary data.</text>
</comment>
<evidence type="ECO:0000313" key="3">
    <source>
        <dbReference type="Proteomes" id="UP000688137"/>
    </source>
</evidence>
<evidence type="ECO:0000256" key="1">
    <source>
        <dbReference type="SAM" id="MobiDB-lite"/>
    </source>
</evidence>